<dbReference type="AlphaFoldDB" id="A0A812PAX8"/>
<dbReference type="Proteomes" id="UP000604046">
    <property type="component" value="Unassembled WGS sequence"/>
</dbReference>
<keyword evidence="2" id="KW-1185">Reference proteome</keyword>
<reference evidence="1" key="1">
    <citation type="submission" date="2021-02" db="EMBL/GenBank/DDBJ databases">
        <authorList>
            <person name="Dougan E. K."/>
            <person name="Rhodes N."/>
            <person name="Thang M."/>
            <person name="Chan C."/>
        </authorList>
    </citation>
    <scope>NUCLEOTIDE SEQUENCE</scope>
</reference>
<gene>
    <name evidence="1" type="ORF">SNAT2548_LOCUS17581</name>
</gene>
<dbReference type="EMBL" id="CAJNDS010002116">
    <property type="protein sequence ID" value="CAE7336068.1"/>
    <property type="molecule type" value="Genomic_DNA"/>
</dbReference>
<evidence type="ECO:0008006" key="3">
    <source>
        <dbReference type="Google" id="ProtNLM"/>
    </source>
</evidence>
<organism evidence="1 2">
    <name type="scientific">Symbiodinium natans</name>
    <dbReference type="NCBI Taxonomy" id="878477"/>
    <lineage>
        <taxon>Eukaryota</taxon>
        <taxon>Sar</taxon>
        <taxon>Alveolata</taxon>
        <taxon>Dinophyceae</taxon>
        <taxon>Suessiales</taxon>
        <taxon>Symbiodiniaceae</taxon>
        <taxon>Symbiodinium</taxon>
    </lineage>
</organism>
<dbReference type="InterPro" id="IPR015797">
    <property type="entry name" value="NUDIX_hydrolase-like_dom_sf"/>
</dbReference>
<sequence length="487" mass="52534">MARLALDSVPGLDRNPVHEPTCYRCGYPWLGHVESLGPYNKWCLRRWAAGIIVTFTDPVTLDPFILFGKERRVDGGYNVFWGFGELHEQDPRQTAARETCEEALGILGSEQEILASIAGQASADAEVPLFLLDIGAQQIASLAEMYHERRQLWTSAAQSLKPLAQAKMQPGGDVMDALFAVPAQEFLAACHQMQGWRGGKGGRASVSLHALNGGSVCLPKVEGMRVSKKGATSSGGLRPRPPAVHVASLLARPRTETAFKLRSFCLQGRGDHLLPQHTLNAAPIPGVSWDGVADGSMLAAQAIFSATWTGPHGSSSAFTVESLADACAKYLSSFSEANVKLYLTAWMLRATDSPQQAKLAARHIVRLARCLPVISLVNEQAAIMLGRARQRVDASLAAIGHEKSDHESLTSCYQFLAGACFVNELVKVGCCGTMPAMRTTDVDQARQHLESAWAQFKPAWLPPAAEEAAKEVARDIASNRIKKADGG</sequence>
<proteinExistence type="predicted"/>
<name>A0A812PAX8_9DINO</name>
<accession>A0A812PAX8</accession>
<comment type="caution">
    <text evidence="1">The sequence shown here is derived from an EMBL/GenBank/DDBJ whole genome shotgun (WGS) entry which is preliminary data.</text>
</comment>
<dbReference type="OrthoDB" id="419325at2759"/>
<evidence type="ECO:0000313" key="2">
    <source>
        <dbReference type="Proteomes" id="UP000604046"/>
    </source>
</evidence>
<evidence type="ECO:0000313" key="1">
    <source>
        <dbReference type="EMBL" id="CAE7336068.1"/>
    </source>
</evidence>
<protein>
    <recommendedName>
        <fullName evidence="3">Nudix hydrolase domain-containing protein</fullName>
    </recommendedName>
</protein>
<dbReference type="SUPFAM" id="SSF55811">
    <property type="entry name" value="Nudix"/>
    <property type="match status" value="1"/>
</dbReference>